<feature type="domain" description="SRP54-type proteins GTP-binding" evidence="10">
    <location>
        <begin position="267"/>
        <end position="280"/>
    </location>
</feature>
<keyword evidence="2" id="KW-0547">Nucleotide-binding</keyword>
<protein>
    <recommendedName>
        <fullName evidence="8">signal-recognition-particle GTPase</fullName>
        <ecNumber evidence="8">3.6.5.4</ecNumber>
    </recommendedName>
</protein>
<keyword evidence="4" id="KW-0694">RNA-binding</keyword>
<dbReference type="PROSITE" id="PS00300">
    <property type="entry name" value="SRP54"/>
    <property type="match status" value="1"/>
</dbReference>
<dbReference type="EC" id="3.6.5.4" evidence="8"/>
<evidence type="ECO:0000256" key="2">
    <source>
        <dbReference type="ARBA" id="ARBA00022741"/>
    </source>
</evidence>
<proteinExistence type="inferred from homology"/>
<evidence type="ECO:0000256" key="8">
    <source>
        <dbReference type="ARBA" id="ARBA00035672"/>
    </source>
</evidence>
<dbReference type="Gene3D" id="1.20.120.140">
    <property type="entry name" value="Signal recognition particle SRP54, nucleotide-binding domain"/>
    <property type="match status" value="1"/>
</dbReference>
<dbReference type="Pfam" id="PF02978">
    <property type="entry name" value="SRP_SPB"/>
    <property type="match status" value="1"/>
</dbReference>
<dbReference type="InterPro" id="IPR004780">
    <property type="entry name" value="SRP"/>
</dbReference>
<dbReference type="Gene3D" id="1.10.260.30">
    <property type="entry name" value="Signal recognition particle, SRP54 subunit, M-domain"/>
    <property type="match status" value="1"/>
</dbReference>
<reference evidence="11" key="1">
    <citation type="submission" date="2015-10" db="EMBL/GenBank/DDBJ databases">
        <authorList>
            <person name="Gilbert D.G."/>
        </authorList>
    </citation>
    <scope>NUCLEOTIDE SEQUENCE</scope>
</reference>
<dbReference type="SMART" id="SM00382">
    <property type="entry name" value="AAA"/>
    <property type="match status" value="1"/>
</dbReference>
<dbReference type="CDD" id="cd18539">
    <property type="entry name" value="SRP_G"/>
    <property type="match status" value="1"/>
</dbReference>
<dbReference type="InterPro" id="IPR027417">
    <property type="entry name" value="P-loop_NTPase"/>
</dbReference>
<evidence type="ECO:0000256" key="6">
    <source>
        <dbReference type="ARBA" id="ARBA00023135"/>
    </source>
</evidence>
<dbReference type="PANTHER" id="PTHR11564">
    <property type="entry name" value="SIGNAL RECOGNITION PARTICLE 54K PROTEIN SRP54"/>
    <property type="match status" value="1"/>
</dbReference>
<feature type="coiled-coil region" evidence="9">
    <location>
        <begin position="314"/>
        <end position="341"/>
    </location>
</feature>
<accession>A0A170QBT7</accession>
<organism evidence="11">
    <name type="scientific">hydrothermal vent metagenome</name>
    <dbReference type="NCBI Taxonomy" id="652676"/>
    <lineage>
        <taxon>unclassified sequences</taxon>
        <taxon>metagenomes</taxon>
        <taxon>ecological metagenomes</taxon>
    </lineage>
</organism>
<dbReference type="EMBL" id="FAXC01000039">
    <property type="protein sequence ID" value="CUV08291.1"/>
    <property type="molecule type" value="Genomic_DNA"/>
</dbReference>
<dbReference type="NCBIfam" id="TIGR00959">
    <property type="entry name" value="ffh"/>
    <property type="match status" value="1"/>
</dbReference>
<dbReference type="InterPro" id="IPR004125">
    <property type="entry name" value="Signal_recog_particle_SRP54_M"/>
</dbReference>
<dbReference type="AlphaFoldDB" id="A0A170QBT7"/>
<dbReference type="InterPro" id="IPR042101">
    <property type="entry name" value="SRP54_N_sf"/>
</dbReference>
<dbReference type="GO" id="GO:0008312">
    <property type="term" value="F:7S RNA binding"/>
    <property type="evidence" value="ECO:0007669"/>
    <property type="project" value="InterPro"/>
</dbReference>
<evidence type="ECO:0000256" key="5">
    <source>
        <dbReference type="ARBA" id="ARBA00023134"/>
    </source>
</evidence>
<name>A0A170QBT7_9ZZZZ</name>
<dbReference type="InterPro" id="IPR013822">
    <property type="entry name" value="Signal_recog_particl_SRP54_hlx"/>
</dbReference>
<keyword evidence="3" id="KW-0378">Hydrolase</keyword>
<keyword evidence="5" id="KW-0342">GTP-binding</keyword>
<dbReference type="SMART" id="SM00962">
    <property type="entry name" value="SRP54"/>
    <property type="match status" value="1"/>
</dbReference>
<dbReference type="InterPro" id="IPR003593">
    <property type="entry name" value="AAA+_ATPase"/>
</dbReference>
<evidence type="ECO:0000256" key="3">
    <source>
        <dbReference type="ARBA" id="ARBA00022801"/>
    </source>
</evidence>
<evidence type="ECO:0000256" key="1">
    <source>
        <dbReference type="ARBA" id="ARBA00005450"/>
    </source>
</evidence>
<evidence type="ECO:0000256" key="9">
    <source>
        <dbReference type="SAM" id="Coils"/>
    </source>
</evidence>
<dbReference type="SMART" id="SM00963">
    <property type="entry name" value="SRP54_N"/>
    <property type="match status" value="1"/>
</dbReference>
<gene>
    <name evidence="11" type="ORF">MGWOODY_Mmi352</name>
</gene>
<dbReference type="Pfam" id="PF02881">
    <property type="entry name" value="SRP54_N"/>
    <property type="match status" value="1"/>
</dbReference>
<keyword evidence="9" id="KW-0175">Coiled coil</keyword>
<dbReference type="GO" id="GO:0005525">
    <property type="term" value="F:GTP binding"/>
    <property type="evidence" value="ECO:0007669"/>
    <property type="project" value="UniProtKB-KW"/>
</dbReference>
<evidence type="ECO:0000256" key="7">
    <source>
        <dbReference type="ARBA" id="ARBA00023274"/>
    </source>
</evidence>
<keyword evidence="7" id="KW-0687">Ribonucleoprotein</keyword>
<dbReference type="InterPro" id="IPR022941">
    <property type="entry name" value="SRP54"/>
</dbReference>
<dbReference type="Gene3D" id="3.40.50.300">
    <property type="entry name" value="P-loop containing nucleotide triphosphate hydrolases"/>
    <property type="match status" value="1"/>
</dbReference>
<dbReference type="GO" id="GO:0006614">
    <property type="term" value="P:SRP-dependent cotranslational protein targeting to membrane"/>
    <property type="evidence" value="ECO:0007669"/>
    <property type="project" value="InterPro"/>
</dbReference>
<evidence type="ECO:0000259" key="10">
    <source>
        <dbReference type="PROSITE" id="PS00300"/>
    </source>
</evidence>
<comment type="similarity">
    <text evidence="1">Belongs to the GTP-binding SRP family. SRP54 subfamily.</text>
</comment>
<dbReference type="GO" id="GO:0003924">
    <property type="term" value="F:GTPase activity"/>
    <property type="evidence" value="ECO:0007669"/>
    <property type="project" value="InterPro"/>
</dbReference>
<evidence type="ECO:0000256" key="4">
    <source>
        <dbReference type="ARBA" id="ARBA00022884"/>
    </source>
</evidence>
<dbReference type="InterPro" id="IPR036891">
    <property type="entry name" value="Signal_recog_part_SRP54_M_sf"/>
</dbReference>
<dbReference type="SUPFAM" id="SSF52540">
    <property type="entry name" value="P-loop containing nucleoside triphosphate hydrolases"/>
    <property type="match status" value="1"/>
</dbReference>
<dbReference type="HAMAP" id="MF_00306">
    <property type="entry name" value="SRP54"/>
    <property type="match status" value="1"/>
</dbReference>
<dbReference type="InterPro" id="IPR000897">
    <property type="entry name" value="SRP54_GTPase_dom"/>
</dbReference>
<dbReference type="Pfam" id="PF00448">
    <property type="entry name" value="SRP54"/>
    <property type="match status" value="1"/>
</dbReference>
<dbReference type="SUPFAM" id="SSF47446">
    <property type="entry name" value="Signal peptide-binding domain"/>
    <property type="match status" value="1"/>
</dbReference>
<evidence type="ECO:0000313" key="11">
    <source>
        <dbReference type="EMBL" id="CUV08291.1"/>
    </source>
</evidence>
<sequence length="443" mass="48345">MFNQLADRFDTIFRNLRGLGKITDSNIQQTSREIRRVFLEADVNFKVTKAFVKRVKDRAEGTKVLKSVKPGEQFIKIIHDELVKLLGEKAKPLELGSKKPAVILMAGLQGSGKTTTCGKLAALLKKQGKSVLLAAADVYRPAAITQLQQVGKMVGVPVYEQGAGDPVAICQSAVEEAGASNTEVVILDTAGRLHVDGEMMSEVQEIAEAVSPHEILFIVDGMTGQDAVNSAVAFSAALKLTGTILTKLDGDSRGGAAVSISEVTGVPIKFIGVSEKPDGLEVFDPKRIVDRILGFGDVVTLVEKAQEGISEDEAAKLEKKLKNATFDLEDFSAQLKHLQNMGPLDQIMGMMPGMNQKMMKGLDLDDRQLVWTEAIISSMTLAERRDPAIINGSRRMRIARGSGRTVQEVNQLLKQFSQMKKMVKKMSKMKLPKNLKHEMMGLN</sequence>
<dbReference type="PANTHER" id="PTHR11564:SF5">
    <property type="entry name" value="SIGNAL RECOGNITION PARTICLE SUBUNIT SRP54"/>
    <property type="match status" value="1"/>
</dbReference>
<keyword evidence="6" id="KW-0733">Signal recognition particle</keyword>
<dbReference type="GO" id="GO:0005786">
    <property type="term" value="C:signal recognition particle, endoplasmic reticulum targeting"/>
    <property type="evidence" value="ECO:0007669"/>
    <property type="project" value="UniProtKB-KW"/>
</dbReference>